<sequence>SRSLVTVHIGNGLIGAGVGPQDVKMLVDTIEEEMTSRRRRGF</sequence>
<name>A0A0F9J984_9ZZZZ</name>
<protein>
    <submittedName>
        <fullName evidence="1">Uncharacterized protein</fullName>
    </submittedName>
</protein>
<proteinExistence type="predicted"/>
<dbReference type="AlphaFoldDB" id="A0A0F9J984"/>
<organism evidence="1">
    <name type="scientific">marine sediment metagenome</name>
    <dbReference type="NCBI Taxonomy" id="412755"/>
    <lineage>
        <taxon>unclassified sequences</taxon>
        <taxon>metagenomes</taxon>
        <taxon>ecological metagenomes</taxon>
    </lineage>
</organism>
<reference evidence="1" key="1">
    <citation type="journal article" date="2015" name="Nature">
        <title>Complex archaea that bridge the gap between prokaryotes and eukaryotes.</title>
        <authorList>
            <person name="Spang A."/>
            <person name="Saw J.H."/>
            <person name="Jorgensen S.L."/>
            <person name="Zaremba-Niedzwiedzka K."/>
            <person name="Martijn J."/>
            <person name="Lind A.E."/>
            <person name="van Eijk R."/>
            <person name="Schleper C."/>
            <person name="Guy L."/>
            <person name="Ettema T.J."/>
        </authorList>
    </citation>
    <scope>NUCLEOTIDE SEQUENCE</scope>
</reference>
<dbReference type="EMBL" id="LAZR01016943">
    <property type="protein sequence ID" value="KKM02401.1"/>
    <property type="molecule type" value="Genomic_DNA"/>
</dbReference>
<comment type="caution">
    <text evidence="1">The sequence shown here is derived from an EMBL/GenBank/DDBJ whole genome shotgun (WGS) entry which is preliminary data.</text>
</comment>
<feature type="non-terminal residue" evidence="1">
    <location>
        <position position="1"/>
    </location>
</feature>
<evidence type="ECO:0000313" key="1">
    <source>
        <dbReference type="EMBL" id="KKM02401.1"/>
    </source>
</evidence>
<accession>A0A0F9J984</accession>
<gene>
    <name evidence="1" type="ORF">LCGC14_1784820</name>
</gene>